<dbReference type="Proteomes" id="UP000320531">
    <property type="component" value="Unassembled WGS sequence"/>
</dbReference>
<comment type="caution">
    <text evidence="1">The sequence shown here is derived from an EMBL/GenBank/DDBJ whole genome shotgun (WGS) entry which is preliminary data.</text>
</comment>
<dbReference type="AlphaFoldDB" id="A0A558GG82"/>
<organism evidence="1 2">
    <name type="scientific">Corynebacterium aurimucosum</name>
    <dbReference type="NCBI Taxonomy" id="169292"/>
    <lineage>
        <taxon>Bacteria</taxon>
        <taxon>Bacillati</taxon>
        <taxon>Actinomycetota</taxon>
        <taxon>Actinomycetes</taxon>
        <taxon>Mycobacteriales</taxon>
        <taxon>Corynebacteriaceae</taxon>
        <taxon>Corynebacterium</taxon>
    </lineage>
</organism>
<accession>A0A558GG82</accession>
<dbReference type="RefSeq" id="WP_070444561.1">
    <property type="nucleotide sequence ID" value="NZ_JAHLMD010000018.1"/>
</dbReference>
<dbReference type="EMBL" id="VMTY01000066">
    <property type="protein sequence ID" value="TVU55848.1"/>
    <property type="molecule type" value="Genomic_DNA"/>
</dbReference>
<gene>
    <name evidence="1" type="ORF">FQK23_11910</name>
</gene>
<sequence length="102" mass="11094">MKKLYVRTTMTVPEVGTAIHIAELEEINGEACTMLRMIALAPNDAIVGAATPTASVGDANIPQSVVPHPDTYDKYPDIDAELIDAFQFHSLWTEAIALYGDF</sequence>
<proteinExistence type="predicted"/>
<evidence type="ECO:0000313" key="2">
    <source>
        <dbReference type="Proteomes" id="UP000320531"/>
    </source>
</evidence>
<name>A0A558GG82_9CORY</name>
<evidence type="ECO:0000313" key="1">
    <source>
        <dbReference type="EMBL" id="TVU55848.1"/>
    </source>
</evidence>
<protein>
    <submittedName>
        <fullName evidence="1">Uncharacterized protein</fullName>
    </submittedName>
</protein>
<reference evidence="1 2" key="1">
    <citation type="submission" date="2019-07" db="EMBL/GenBank/DDBJ databases">
        <title>Draft genome of C. aurimucosum strain 14-2523.</title>
        <authorList>
            <person name="Pacheco L.G.C."/>
            <person name="Aguiar E.R.G.R."/>
            <person name="Navas J."/>
            <person name="Santos C.S."/>
            <person name="Rocha D.J.P.G."/>
        </authorList>
    </citation>
    <scope>NUCLEOTIDE SEQUENCE [LARGE SCALE GENOMIC DNA]</scope>
    <source>
        <strain evidence="1 2">14-2523</strain>
    </source>
</reference>